<dbReference type="GO" id="GO:0016987">
    <property type="term" value="F:sigma factor activity"/>
    <property type="evidence" value="ECO:0007669"/>
    <property type="project" value="UniProtKB-KW"/>
</dbReference>
<dbReference type="EMBL" id="BLVO01000013">
    <property type="protein sequence ID" value="GFM34373.1"/>
    <property type="molecule type" value="Genomic_DNA"/>
</dbReference>
<evidence type="ECO:0000259" key="6">
    <source>
        <dbReference type="Pfam" id="PF08281"/>
    </source>
</evidence>
<dbReference type="Proteomes" id="UP000503840">
    <property type="component" value="Unassembled WGS sequence"/>
</dbReference>
<dbReference type="InterPro" id="IPR007627">
    <property type="entry name" value="RNA_pol_sigma70_r2"/>
</dbReference>
<dbReference type="Gene3D" id="1.10.1740.10">
    <property type="match status" value="1"/>
</dbReference>
<dbReference type="RefSeq" id="WP_243452178.1">
    <property type="nucleotide sequence ID" value="NZ_BLVO01000013.1"/>
</dbReference>
<reference evidence="7 8" key="1">
    <citation type="submission" date="2020-05" db="EMBL/GenBank/DDBJ databases">
        <title>Draft genome sequence of Desulfovibrio sp. strain HN2T.</title>
        <authorList>
            <person name="Ueno A."/>
            <person name="Tamazawa S."/>
            <person name="Tamamura S."/>
            <person name="Murakami T."/>
            <person name="Kiyama T."/>
            <person name="Inomata H."/>
            <person name="Amano Y."/>
            <person name="Miyakawa K."/>
            <person name="Tamaki H."/>
            <person name="Naganuma T."/>
            <person name="Kaneko K."/>
        </authorList>
    </citation>
    <scope>NUCLEOTIDE SEQUENCE [LARGE SCALE GENOMIC DNA]</scope>
    <source>
        <strain evidence="7 8">HN2</strain>
    </source>
</reference>
<keyword evidence="4" id="KW-0804">Transcription</keyword>
<organism evidence="7 8">
    <name type="scientific">Desulfovibrio subterraneus</name>
    <dbReference type="NCBI Taxonomy" id="2718620"/>
    <lineage>
        <taxon>Bacteria</taxon>
        <taxon>Pseudomonadati</taxon>
        <taxon>Thermodesulfobacteriota</taxon>
        <taxon>Desulfovibrionia</taxon>
        <taxon>Desulfovibrionales</taxon>
        <taxon>Desulfovibrionaceae</taxon>
        <taxon>Desulfovibrio</taxon>
    </lineage>
</organism>
<protein>
    <submittedName>
        <fullName evidence="7">Putative alternative RNA polymerase sigma factor SigM</fullName>
    </submittedName>
</protein>
<dbReference type="InterPro" id="IPR013249">
    <property type="entry name" value="RNA_pol_sigma70_r4_t2"/>
</dbReference>
<dbReference type="GO" id="GO:0006352">
    <property type="term" value="P:DNA-templated transcription initiation"/>
    <property type="evidence" value="ECO:0007669"/>
    <property type="project" value="InterPro"/>
</dbReference>
<feature type="domain" description="RNA polymerase sigma factor 70 region 4 type 2" evidence="6">
    <location>
        <begin position="133"/>
        <end position="180"/>
    </location>
</feature>
<sequence length="192" mass="22058">MLLSDDEIVQRVLHGDINTYAALIDRHRQCVFRIVVGHVPHDRAEEVVHETFVNAYKGLSSYRGGEKFPNWLSRIAVRCCYDFWRENGRNREIAFSLPEDSVECLERLMADTAMTTYQDAARSREAQTILEWALRQLSPEDRMVITLTALEEKSVAEAAELLGWSRVNVKVRALRVRRKLKDILAQAGISEV</sequence>
<evidence type="ECO:0000313" key="8">
    <source>
        <dbReference type="Proteomes" id="UP000503840"/>
    </source>
</evidence>
<dbReference type="SUPFAM" id="SSF88946">
    <property type="entry name" value="Sigma2 domain of RNA polymerase sigma factors"/>
    <property type="match status" value="1"/>
</dbReference>
<keyword evidence="8" id="KW-1185">Reference proteome</keyword>
<dbReference type="InterPro" id="IPR013325">
    <property type="entry name" value="RNA_pol_sigma_r2"/>
</dbReference>
<keyword evidence="2" id="KW-0805">Transcription regulation</keyword>
<name>A0A7J0BKU0_9BACT</name>
<gene>
    <name evidence="7" type="ORF">DSM101010T_27380</name>
</gene>
<dbReference type="SUPFAM" id="SSF88659">
    <property type="entry name" value="Sigma3 and sigma4 domains of RNA polymerase sigma factors"/>
    <property type="match status" value="1"/>
</dbReference>
<dbReference type="CDD" id="cd06171">
    <property type="entry name" value="Sigma70_r4"/>
    <property type="match status" value="1"/>
</dbReference>
<evidence type="ECO:0000256" key="2">
    <source>
        <dbReference type="ARBA" id="ARBA00023015"/>
    </source>
</evidence>
<evidence type="ECO:0000313" key="7">
    <source>
        <dbReference type="EMBL" id="GFM34373.1"/>
    </source>
</evidence>
<dbReference type="InterPro" id="IPR036388">
    <property type="entry name" value="WH-like_DNA-bd_sf"/>
</dbReference>
<dbReference type="NCBIfam" id="TIGR02937">
    <property type="entry name" value="sigma70-ECF"/>
    <property type="match status" value="1"/>
</dbReference>
<dbReference type="InterPro" id="IPR013324">
    <property type="entry name" value="RNA_pol_sigma_r3/r4-like"/>
</dbReference>
<comment type="caution">
    <text evidence="7">The sequence shown here is derived from an EMBL/GenBank/DDBJ whole genome shotgun (WGS) entry which is preliminary data.</text>
</comment>
<proteinExistence type="inferred from homology"/>
<dbReference type="PANTHER" id="PTHR43133">
    <property type="entry name" value="RNA POLYMERASE ECF-TYPE SIGMA FACTO"/>
    <property type="match status" value="1"/>
</dbReference>
<feature type="domain" description="RNA polymerase sigma-70 region 2" evidence="5">
    <location>
        <begin position="23"/>
        <end position="89"/>
    </location>
</feature>
<dbReference type="Pfam" id="PF08281">
    <property type="entry name" value="Sigma70_r4_2"/>
    <property type="match status" value="1"/>
</dbReference>
<dbReference type="Pfam" id="PF04542">
    <property type="entry name" value="Sigma70_r2"/>
    <property type="match status" value="1"/>
</dbReference>
<evidence type="ECO:0000256" key="1">
    <source>
        <dbReference type="ARBA" id="ARBA00010641"/>
    </source>
</evidence>
<dbReference type="InterPro" id="IPR014284">
    <property type="entry name" value="RNA_pol_sigma-70_dom"/>
</dbReference>
<accession>A0A7J0BKU0</accession>
<dbReference type="PANTHER" id="PTHR43133:SF51">
    <property type="entry name" value="RNA POLYMERASE SIGMA FACTOR"/>
    <property type="match status" value="1"/>
</dbReference>
<dbReference type="InterPro" id="IPR039425">
    <property type="entry name" value="RNA_pol_sigma-70-like"/>
</dbReference>
<evidence type="ECO:0000259" key="5">
    <source>
        <dbReference type="Pfam" id="PF04542"/>
    </source>
</evidence>
<comment type="similarity">
    <text evidence="1">Belongs to the sigma-70 factor family. ECF subfamily.</text>
</comment>
<dbReference type="GO" id="GO:0003677">
    <property type="term" value="F:DNA binding"/>
    <property type="evidence" value="ECO:0007669"/>
    <property type="project" value="InterPro"/>
</dbReference>
<evidence type="ECO:0000256" key="3">
    <source>
        <dbReference type="ARBA" id="ARBA00023082"/>
    </source>
</evidence>
<evidence type="ECO:0000256" key="4">
    <source>
        <dbReference type="ARBA" id="ARBA00023163"/>
    </source>
</evidence>
<dbReference type="AlphaFoldDB" id="A0A7J0BKU0"/>
<dbReference type="Gene3D" id="1.10.10.10">
    <property type="entry name" value="Winged helix-like DNA-binding domain superfamily/Winged helix DNA-binding domain"/>
    <property type="match status" value="1"/>
</dbReference>
<keyword evidence="3" id="KW-0731">Sigma factor</keyword>